<sequence>MKMEHPSRASFDRVQADPSLPEKDAALRAEFEAAPWLLPPRTPVLEYAGVHELDRLLELRARPIGAHPKTVTLLTFSRRLAVMMQNCIYSMVKFGGVRNYIVAAWDPGDLAACADLNLPCADVAAFLPEPMDRSRDAGLTGSHDYLTGHAVLSTDSDVVYMVKPVWASYLRFVEEAGADAAFQAEGGIFNGGNYVMLPTPASIAFARRWAAMAPRMLRERNHDQDGLAYMARSAWAACEARGECHAARANITSSGARGGPILIRAFLPSFFAYLDEFCGLAAGLEVPLIDPCDWAVMFLHPVCTDHAGKLALFRRQGFWFIDDGKASGGKEGLCANTTGASHVQACLPRRWRVPSTELPLYSCPEYSLGLTRVRQTASPAAGAWLRVGPAARPAPPPPPTFASAHTLHAITFVTREYLADPTVLRMWRVASKLGTQVQPLVLDSLQAGEFSQVAWGMRLKALRDFAARLTRRDIVLMADARDALIGASPEALLDTYNDTVGGQRLVLFGAEPHCWQHDLCPPEVVEGYPETGTPYRFLNAGTVMGPADVIRRLLDASIDWAADTAHRQPGFHDQGFLHGLLKAGPQRRLMAVDSRCRVFCAFFSRQHDLACTRRGWLNTYTGTYPLILHGSGFLAEFVVGTVLPTYERLRPGSRTFQVNVWVRLPV</sequence>
<dbReference type="CDD" id="cd22997">
    <property type="entry name" value="GT_LH"/>
    <property type="match status" value="1"/>
</dbReference>
<dbReference type="OrthoDB" id="69177at2759"/>
<reference evidence="3 4" key="1">
    <citation type="journal article" date="2010" name="Plant Cell">
        <title>The Chlorella variabilis NC64A genome reveals adaptation to photosymbiosis, coevolution with viruses, and cryptic sex.</title>
        <authorList>
            <person name="Blanc G."/>
            <person name="Duncan G."/>
            <person name="Agarkova I."/>
            <person name="Borodovsky M."/>
            <person name="Gurnon J."/>
            <person name="Kuo A."/>
            <person name="Lindquist E."/>
            <person name="Lucas S."/>
            <person name="Pangilinan J."/>
            <person name="Polle J."/>
            <person name="Salamov A."/>
            <person name="Terry A."/>
            <person name="Yamada T."/>
            <person name="Dunigan D.D."/>
            <person name="Grigoriev I.V."/>
            <person name="Claverie J.M."/>
            <person name="Van Etten J.L."/>
        </authorList>
    </citation>
    <scope>NUCLEOTIDE SEQUENCE [LARGE SCALE GENOMIC DNA]</scope>
    <source>
        <strain evidence="3 4">NC64A</strain>
    </source>
</reference>
<gene>
    <name evidence="3" type="ORF">CHLNCDRAFT_141183</name>
</gene>
<evidence type="ECO:0000259" key="2">
    <source>
        <dbReference type="Pfam" id="PF25342"/>
    </source>
</evidence>
<evidence type="ECO:0000313" key="4">
    <source>
        <dbReference type="Proteomes" id="UP000008141"/>
    </source>
</evidence>
<dbReference type="InterPro" id="IPR057589">
    <property type="entry name" value="GT_PLOD"/>
</dbReference>
<protein>
    <submittedName>
        <fullName evidence="3">Expressed protein</fullName>
    </submittedName>
</protein>
<proteinExistence type="predicted"/>
<feature type="domain" description="Nucleotide-diphospho-sugar transferase" evidence="1">
    <location>
        <begin position="147"/>
        <end position="236"/>
    </location>
</feature>
<dbReference type="RefSeq" id="XP_005843312.1">
    <property type="nucleotide sequence ID" value="XM_005843250.1"/>
</dbReference>
<name>E1ZS97_CHLVA</name>
<dbReference type="EMBL" id="GL433866">
    <property type="protein sequence ID" value="EFN51210.1"/>
    <property type="molecule type" value="Genomic_DNA"/>
</dbReference>
<dbReference type="KEGG" id="cvr:CHLNCDRAFT_141183"/>
<dbReference type="InParanoid" id="E1ZS97"/>
<evidence type="ECO:0000259" key="1">
    <source>
        <dbReference type="Pfam" id="PF03407"/>
    </source>
</evidence>
<dbReference type="eggNOG" id="KOG1971">
    <property type="taxonomic scope" value="Eukaryota"/>
</dbReference>
<dbReference type="InterPro" id="IPR005069">
    <property type="entry name" value="Nucl-diP-sugar_transferase"/>
</dbReference>
<dbReference type="Pfam" id="PF25342">
    <property type="entry name" value="GT_PLOD"/>
    <property type="match status" value="1"/>
</dbReference>
<dbReference type="Proteomes" id="UP000008141">
    <property type="component" value="Unassembled WGS sequence"/>
</dbReference>
<dbReference type="AlphaFoldDB" id="E1ZS97"/>
<dbReference type="STRING" id="554065.E1ZS97"/>
<feature type="domain" description="PLOD1-3-like GT" evidence="2">
    <location>
        <begin position="423"/>
        <end position="633"/>
    </location>
</feature>
<accession>E1ZS97</accession>
<organism evidence="4">
    <name type="scientific">Chlorella variabilis</name>
    <name type="common">Green alga</name>
    <dbReference type="NCBI Taxonomy" id="554065"/>
    <lineage>
        <taxon>Eukaryota</taxon>
        <taxon>Viridiplantae</taxon>
        <taxon>Chlorophyta</taxon>
        <taxon>core chlorophytes</taxon>
        <taxon>Trebouxiophyceae</taxon>
        <taxon>Chlorellales</taxon>
        <taxon>Chlorellaceae</taxon>
        <taxon>Chlorella clade</taxon>
        <taxon>Chlorella</taxon>
    </lineage>
</organism>
<dbReference type="Pfam" id="PF03407">
    <property type="entry name" value="Nucleotid_trans"/>
    <property type="match status" value="1"/>
</dbReference>
<dbReference type="GeneID" id="17350657"/>
<keyword evidence="4" id="KW-1185">Reference proteome</keyword>
<evidence type="ECO:0000313" key="3">
    <source>
        <dbReference type="EMBL" id="EFN51210.1"/>
    </source>
</evidence>